<dbReference type="InParanoid" id="A0A0P0WGR6"/>
<dbReference type="Proteomes" id="UP000059680">
    <property type="component" value="Chromosome 4"/>
</dbReference>
<reference evidence="1 2" key="2">
    <citation type="journal article" date="2013" name="Plant Cell Physiol.">
        <title>Rice Annotation Project Database (RAP-DB): an integrative and interactive database for rice genomics.</title>
        <authorList>
            <person name="Sakai H."/>
            <person name="Lee S.S."/>
            <person name="Tanaka T."/>
            <person name="Numa H."/>
            <person name="Kim J."/>
            <person name="Kawahara Y."/>
            <person name="Wakimoto H."/>
            <person name="Yang C.C."/>
            <person name="Iwamoto M."/>
            <person name="Abe T."/>
            <person name="Yamada Y."/>
            <person name="Muto A."/>
            <person name="Inokuchi H."/>
            <person name="Ikemura T."/>
            <person name="Matsumoto T."/>
            <person name="Sasaki T."/>
            <person name="Itoh T."/>
        </authorList>
    </citation>
    <scope>NUCLEOTIDE SEQUENCE [LARGE SCALE GENOMIC DNA]</scope>
    <source>
        <strain evidence="2">cv. Nipponbare</strain>
    </source>
</reference>
<reference evidence="2" key="1">
    <citation type="journal article" date="2005" name="Nature">
        <title>The map-based sequence of the rice genome.</title>
        <authorList>
            <consortium name="International rice genome sequencing project (IRGSP)"/>
            <person name="Matsumoto T."/>
            <person name="Wu J."/>
            <person name="Kanamori H."/>
            <person name="Katayose Y."/>
            <person name="Fujisawa M."/>
            <person name="Namiki N."/>
            <person name="Mizuno H."/>
            <person name="Yamamoto K."/>
            <person name="Antonio B.A."/>
            <person name="Baba T."/>
            <person name="Sakata K."/>
            <person name="Nagamura Y."/>
            <person name="Aoki H."/>
            <person name="Arikawa K."/>
            <person name="Arita K."/>
            <person name="Bito T."/>
            <person name="Chiden Y."/>
            <person name="Fujitsuka N."/>
            <person name="Fukunaka R."/>
            <person name="Hamada M."/>
            <person name="Harada C."/>
            <person name="Hayashi A."/>
            <person name="Hijishita S."/>
            <person name="Honda M."/>
            <person name="Hosokawa S."/>
            <person name="Ichikawa Y."/>
            <person name="Idonuma A."/>
            <person name="Iijima M."/>
            <person name="Ikeda M."/>
            <person name="Ikeno M."/>
            <person name="Ito K."/>
            <person name="Ito S."/>
            <person name="Ito T."/>
            <person name="Ito Y."/>
            <person name="Ito Y."/>
            <person name="Iwabuchi A."/>
            <person name="Kamiya K."/>
            <person name="Karasawa W."/>
            <person name="Kurita K."/>
            <person name="Katagiri S."/>
            <person name="Kikuta A."/>
            <person name="Kobayashi H."/>
            <person name="Kobayashi N."/>
            <person name="Machita K."/>
            <person name="Maehara T."/>
            <person name="Masukawa M."/>
            <person name="Mizubayashi T."/>
            <person name="Mukai Y."/>
            <person name="Nagasaki H."/>
            <person name="Nagata Y."/>
            <person name="Naito S."/>
            <person name="Nakashima M."/>
            <person name="Nakama Y."/>
            <person name="Nakamichi Y."/>
            <person name="Nakamura M."/>
            <person name="Meguro A."/>
            <person name="Negishi M."/>
            <person name="Ohta I."/>
            <person name="Ohta T."/>
            <person name="Okamoto M."/>
            <person name="Ono N."/>
            <person name="Saji S."/>
            <person name="Sakaguchi M."/>
            <person name="Sakai K."/>
            <person name="Shibata M."/>
            <person name="Shimokawa T."/>
            <person name="Song J."/>
            <person name="Takazaki Y."/>
            <person name="Terasawa K."/>
            <person name="Tsugane M."/>
            <person name="Tsuji K."/>
            <person name="Ueda S."/>
            <person name="Waki K."/>
            <person name="Yamagata H."/>
            <person name="Yamamoto M."/>
            <person name="Yamamoto S."/>
            <person name="Yamane H."/>
            <person name="Yoshiki S."/>
            <person name="Yoshihara R."/>
            <person name="Yukawa K."/>
            <person name="Zhong H."/>
            <person name="Yano M."/>
            <person name="Yuan Q."/>
            <person name="Ouyang S."/>
            <person name="Liu J."/>
            <person name="Jones K.M."/>
            <person name="Gansberger K."/>
            <person name="Moffat K."/>
            <person name="Hill J."/>
            <person name="Bera J."/>
            <person name="Fadrosh D."/>
            <person name="Jin S."/>
            <person name="Johri S."/>
            <person name="Kim M."/>
            <person name="Overton L."/>
            <person name="Reardon M."/>
            <person name="Tsitrin T."/>
            <person name="Vuong H."/>
            <person name="Weaver B."/>
            <person name="Ciecko A."/>
            <person name="Tallon L."/>
            <person name="Jackson J."/>
            <person name="Pai G."/>
            <person name="Aken S.V."/>
            <person name="Utterback T."/>
            <person name="Reidmuller S."/>
            <person name="Feldblyum T."/>
            <person name="Hsiao J."/>
            <person name="Zismann V."/>
            <person name="Iobst S."/>
            <person name="de Vazeille A.R."/>
            <person name="Buell C.R."/>
            <person name="Ying K."/>
            <person name="Li Y."/>
            <person name="Lu T."/>
            <person name="Huang Y."/>
            <person name="Zhao Q."/>
            <person name="Feng Q."/>
            <person name="Zhang L."/>
            <person name="Zhu J."/>
            <person name="Weng Q."/>
            <person name="Mu J."/>
            <person name="Lu Y."/>
            <person name="Fan D."/>
            <person name="Liu Y."/>
            <person name="Guan J."/>
            <person name="Zhang Y."/>
            <person name="Yu S."/>
            <person name="Liu X."/>
            <person name="Zhang Y."/>
            <person name="Hong G."/>
            <person name="Han B."/>
            <person name="Choisne N."/>
            <person name="Demange N."/>
            <person name="Orjeda G."/>
            <person name="Samain S."/>
            <person name="Cattolico L."/>
            <person name="Pelletier E."/>
            <person name="Couloux A."/>
            <person name="Segurens B."/>
            <person name="Wincker P."/>
            <person name="D'Hont A."/>
            <person name="Scarpelli C."/>
            <person name="Weissenbach J."/>
            <person name="Salanoubat M."/>
            <person name="Quetier F."/>
            <person name="Yu Y."/>
            <person name="Kim H.R."/>
            <person name="Rambo T."/>
            <person name="Currie J."/>
            <person name="Collura K."/>
            <person name="Luo M."/>
            <person name="Yang T."/>
            <person name="Ammiraju J.S.S."/>
            <person name="Engler F."/>
            <person name="Soderlund C."/>
            <person name="Wing R.A."/>
            <person name="Palmer L.E."/>
            <person name="de la Bastide M."/>
            <person name="Spiegel L."/>
            <person name="Nascimento L."/>
            <person name="Zutavern T."/>
            <person name="O'Shaughnessy A."/>
            <person name="Dike S."/>
            <person name="Dedhia N."/>
            <person name="Preston R."/>
            <person name="Balija V."/>
            <person name="McCombie W.R."/>
            <person name="Chow T."/>
            <person name="Chen H."/>
            <person name="Chung M."/>
            <person name="Chen C."/>
            <person name="Shaw J."/>
            <person name="Wu H."/>
            <person name="Hsiao K."/>
            <person name="Chao Y."/>
            <person name="Chu M."/>
            <person name="Cheng C."/>
            <person name="Hour A."/>
            <person name="Lee P."/>
            <person name="Lin S."/>
            <person name="Lin Y."/>
            <person name="Liou J."/>
            <person name="Liu S."/>
            <person name="Hsing Y."/>
            <person name="Raghuvanshi S."/>
            <person name="Mohanty A."/>
            <person name="Bharti A.K."/>
            <person name="Gaur A."/>
            <person name="Gupta V."/>
            <person name="Kumar D."/>
            <person name="Ravi V."/>
            <person name="Vij S."/>
            <person name="Kapur A."/>
            <person name="Khurana P."/>
            <person name="Khurana P."/>
            <person name="Khurana J.P."/>
            <person name="Tyagi A.K."/>
            <person name="Gaikwad K."/>
            <person name="Singh A."/>
            <person name="Dalal V."/>
            <person name="Srivastava S."/>
            <person name="Dixit A."/>
            <person name="Pal A.K."/>
            <person name="Ghazi I.A."/>
            <person name="Yadav M."/>
            <person name="Pandit A."/>
            <person name="Bhargava A."/>
            <person name="Sureshbabu K."/>
            <person name="Batra K."/>
            <person name="Sharma T.R."/>
            <person name="Mohapatra T."/>
            <person name="Singh N.K."/>
            <person name="Messing J."/>
            <person name="Nelson A.B."/>
            <person name="Fuks G."/>
            <person name="Kavchok S."/>
            <person name="Keizer G."/>
            <person name="Linton E."/>
            <person name="Llaca V."/>
            <person name="Song R."/>
            <person name="Tanyolac B."/>
            <person name="Young S."/>
            <person name="Ho-Il K."/>
            <person name="Hahn J.H."/>
            <person name="Sangsakoo G."/>
            <person name="Vanavichit A."/>
            <person name="de Mattos Luiz.A.T."/>
            <person name="Zimmer P.D."/>
            <person name="Malone G."/>
            <person name="Dellagostin O."/>
            <person name="de Oliveira A.C."/>
            <person name="Bevan M."/>
            <person name="Bancroft I."/>
            <person name="Minx P."/>
            <person name="Cordum H."/>
            <person name="Wilson R."/>
            <person name="Cheng Z."/>
            <person name="Jin W."/>
            <person name="Jiang J."/>
            <person name="Leong S.A."/>
            <person name="Iwama H."/>
            <person name="Gojobori T."/>
            <person name="Itoh T."/>
            <person name="Niimura Y."/>
            <person name="Fujii Y."/>
            <person name="Habara T."/>
            <person name="Sakai H."/>
            <person name="Sato Y."/>
            <person name="Wilson G."/>
            <person name="Kumar K."/>
            <person name="McCouch S."/>
            <person name="Juretic N."/>
            <person name="Hoen D."/>
            <person name="Wright S."/>
            <person name="Bruskiewich R."/>
            <person name="Bureau T."/>
            <person name="Miyao A."/>
            <person name="Hirochika H."/>
            <person name="Nishikawa T."/>
            <person name="Kadowaki K."/>
            <person name="Sugiura M."/>
            <person name="Burr B."/>
            <person name="Sasaki T."/>
        </authorList>
    </citation>
    <scope>NUCLEOTIDE SEQUENCE [LARGE SCALE GENOMIC DNA]</scope>
    <source>
        <strain evidence="2">cv. Nipponbare</strain>
    </source>
</reference>
<evidence type="ECO:0000313" key="2">
    <source>
        <dbReference type="Proteomes" id="UP000059680"/>
    </source>
</evidence>
<protein>
    <submittedName>
        <fullName evidence="1">Os04g0681625 protein</fullName>
    </submittedName>
</protein>
<dbReference type="Gramene" id="Os04t0681625-00">
    <property type="protein sequence ID" value="Os04t0681625-00"/>
    <property type="gene ID" value="Os04g0681625"/>
</dbReference>
<evidence type="ECO:0000313" key="1">
    <source>
        <dbReference type="EMBL" id="BAS91677.1"/>
    </source>
</evidence>
<reference evidence="1 2" key="3">
    <citation type="journal article" date="2013" name="Rice">
        <title>Improvement of the Oryza sativa Nipponbare reference genome using next generation sequence and optical map data.</title>
        <authorList>
            <person name="Kawahara Y."/>
            <person name="de la Bastide M."/>
            <person name="Hamilton J.P."/>
            <person name="Kanamori H."/>
            <person name="McCombie W.R."/>
            <person name="Ouyang S."/>
            <person name="Schwartz D.C."/>
            <person name="Tanaka T."/>
            <person name="Wu J."/>
            <person name="Zhou S."/>
            <person name="Childs K.L."/>
            <person name="Davidson R.M."/>
            <person name="Lin H."/>
            <person name="Quesada-Ocampo L."/>
            <person name="Vaillancourt B."/>
            <person name="Sakai H."/>
            <person name="Lee S.S."/>
            <person name="Kim J."/>
            <person name="Numa H."/>
            <person name="Itoh T."/>
            <person name="Buell C.R."/>
            <person name="Matsumoto T."/>
        </authorList>
    </citation>
    <scope>NUCLEOTIDE SEQUENCE [LARGE SCALE GENOMIC DNA]</scope>
    <source>
        <strain evidence="2">cv. Nipponbare</strain>
    </source>
</reference>
<dbReference type="AlphaFoldDB" id="A0A0P0WGR6"/>
<proteinExistence type="predicted"/>
<sequence length="71" mass="8381">MLQRDIGCSRNKLAAPITIHTWKYDRVAWTLQLKRTISHIWCEKLKIIIVPVDPIIDREANVPFWIITNKV</sequence>
<name>A0A0P0WGR6_ORYSJ</name>
<dbReference type="EMBL" id="AP014960">
    <property type="protein sequence ID" value="BAS91677.1"/>
    <property type="molecule type" value="Genomic_DNA"/>
</dbReference>
<keyword evidence="2" id="KW-1185">Reference proteome</keyword>
<accession>A0A0P0WGR6</accession>
<gene>
    <name evidence="1" type="ordered locus">Os04g0681625</name>
    <name evidence="1" type="ORF">OSNPB_040681625</name>
</gene>
<dbReference type="PaxDb" id="39947-A0A0P0WGR6"/>
<organism evidence="1 2">
    <name type="scientific">Oryza sativa subsp. japonica</name>
    <name type="common">Rice</name>
    <dbReference type="NCBI Taxonomy" id="39947"/>
    <lineage>
        <taxon>Eukaryota</taxon>
        <taxon>Viridiplantae</taxon>
        <taxon>Streptophyta</taxon>
        <taxon>Embryophyta</taxon>
        <taxon>Tracheophyta</taxon>
        <taxon>Spermatophyta</taxon>
        <taxon>Magnoliopsida</taxon>
        <taxon>Liliopsida</taxon>
        <taxon>Poales</taxon>
        <taxon>Poaceae</taxon>
        <taxon>BOP clade</taxon>
        <taxon>Oryzoideae</taxon>
        <taxon>Oryzeae</taxon>
        <taxon>Oryzinae</taxon>
        <taxon>Oryza</taxon>
        <taxon>Oryza sativa</taxon>
    </lineage>
</organism>